<dbReference type="Proteomes" id="UP000183469">
    <property type="component" value="Unassembled WGS sequence"/>
</dbReference>
<reference evidence="1 2" key="1">
    <citation type="submission" date="2016-10" db="EMBL/GenBank/DDBJ databases">
        <authorList>
            <person name="de Groot N.N."/>
        </authorList>
    </citation>
    <scope>NUCLEOTIDE SEQUENCE [LARGE SCALE GENOMIC DNA]</scope>
    <source>
        <strain evidence="1 2">DSM 2872</strain>
    </source>
</reference>
<name>A0A1H3Y718_SELRU</name>
<dbReference type="RefSeq" id="WP_177166205.1">
    <property type="nucleotide sequence ID" value="NZ_FNQG01000007.1"/>
</dbReference>
<accession>A0A1H3Y718</accession>
<dbReference type="AlphaFoldDB" id="A0A1H3Y718"/>
<organism evidence="1 2">
    <name type="scientific">Selenomonas ruminantium</name>
    <dbReference type="NCBI Taxonomy" id="971"/>
    <lineage>
        <taxon>Bacteria</taxon>
        <taxon>Bacillati</taxon>
        <taxon>Bacillota</taxon>
        <taxon>Negativicutes</taxon>
        <taxon>Selenomonadales</taxon>
        <taxon>Selenomonadaceae</taxon>
        <taxon>Selenomonas</taxon>
    </lineage>
</organism>
<evidence type="ECO:0000313" key="1">
    <source>
        <dbReference type="EMBL" id="SEA07353.1"/>
    </source>
</evidence>
<sequence length="52" mass="6092">MVTYKYGNPHAVITLVQPVDDHDIAGMDAEVWRIFRNFQQVYFTKKEKYNGG</sequence>
<dbReference type="EMBL" id="FNQG01000007">
    <property type="protein sequence ID" value="SEA07353.1"/>
    <property type="molecule type" value="Genomic_DNA"/>
</dbReference>
<gene>
    <name evidence="1" type="ORF">SAMN05660648_01837</name>
</gene>
<proteinExistence type="predicted"/>
<evidence type="ECO:0000313" key="2">
    <source>
        <dbReference type="Proteomes" id="UP000183469"/>
    </source>
</evidence>
<protein>
    <submittedName>
        <fullName evidence="1">Uncharacterized protein</fullName>
    </submittedName>
</protein>